<evidence type="ECO:0000259" key="2">
    <source>
        <dbReference type="Pfam" id="PF01979"/>
    </source>
</evidence>
<comment type="caution">
    <text evidence="3">The sequence shown here is derived from an EMBL/GenBank/DDBJ whole genome shotgun (WGS) entry which is preliminary data.</text>
</comment>
<dbReference type="GO" id="GO:0004038">
    <property type="term" value="F:allantoinase activity"/>
    <property type="evidence" value="ECO:0007669"/>
    <property type="project" value="TreeGrafter"/>
</dbReference>
<sequence>MDQVPIKHAPILLALGGDKSRRRYRTKVPLSALSAITIVLAFQLLILPYYVYQKSPSALRLSQYHLEHLDAGLRKCAEYNTPPIQYPVPASTRINPRWNPKTGQNETIILRNVTLFDGDTILKGAYDVEFADGVFKSVSAAGTFPITSGIKTWNLDGKFITPGLIDLHSHHLAMSWPMLAATDDTNEVSDDFGSLTPFVRSIDAMKAYDVATTIIASGGVTSSLILPGSANIMGGEGFLVKNLLRSGPTGEEVVEEILLEHGVPKEERRRYMKMACGENPRRVYKHTRMGNAWIFRKHMERASSVREKQDAWCLSAAAVKESGDVAAIAELVQSPQRDEATDSLELDSTIAMLRGKIGINVHCYEPEDFEDMLGHSKEFGFRIQAFHHALSAWQVPELIKESGENITIATFSEFGFSKKEGYESNLWAGKILSDHEVPVAYKSDHVTEETNAKYLLFQAATAHAFHLPADLALQSVTSVPARSLEIDHRVGFVKPGYDADLVVWDSHPLSMGATPLQVYIDGRATLDPKKVTESHAKAAVAKDPWTEHPKQRKIVSTAVKKELCGLGAAAGRIIVKGIKESYLDNSPVIESGSDSNNLTMVIQGGSITCFGDSCPSPSAADTVIELENGFVLPGLTSVSVSLGLLEIPSEQGTSDGKVSTQSSGSNAEEVVYAKYGVHLDGKNFNRARIGGVTRAISAPAAGGFAGGVSVGIKTKEQKILSLDDGIFQDEVALHFQIGQKSKGKKATDSISSIAAAISKFRQILTDNKDKHNLYGKAANGTIPVVAHVENEYDIAQLVRVKKDYPSLNLVIMGGSGAPLVADELAAAGIPVILTANRGAPQTWEKRNALVGPPLTKSAAAVLSDAGVTFGLAIAGEVDAHIHNLPIEAGWAAKYAGLGKREAVDLVSRNIERILSLDVREEKRDFVVWEGDPMEFGGTVVLSFDPEAGVVGTCWPEST</sequence>
<dbReference type="AlphaFoldDB" id="A0A9P6VE83"/>
<dbReference type="InterPro" id="IPR032466">
    <property type="entry name" value="Metal_Hydrolase"/>
</dbReference>
<dbReference type="SUPFAM" id="SSF51556">
    <property type="entry name" value="Metallo-dependent hydrolases"/>
    <property type="match status" value="1"/>
</dbReference>
<dbReference type="InterPro" id="IPR011059">
    <property type="entry name" value="Metal-dep_hydrolase_composite"/>
</dbReference>
<dbReference type="GO" id="GO:0006145">
    <property type="term" value="P:purine nucleobase catabolic process"/>
    <property type="evidence" value="ECO:0007669"/>
    <property type="project" value="TreeGrafter"/>
</dbReference>
<reference evidence="3" key="1">
    <citation type="submission" date="2019-07" db="EMBL/GenBank/DDBJ databases">
        <title>Hyphodiscus hymeniophilus genome sequencing and assembly.</title>
        <authorList>
            <person name="Kramer G."/>
            <person name="Nodwell J."/>
        </authorList>
    </citation>
    <scope>NUCLEOTIDE SEQUENCE</scope>
    <source>
        <strain evidence="3">ATCC 34498</strain>
    </source>
</reference>
<evidence type="ECO:0000256" key="1">
    <source>
        <dbReference type="SAM" id="Phobius"/>
    </source>
</evidence>
<feature type="domain" description="Amidohydrolase-related" evidence="2">
    <location>
        <begin position="430"/>
        <end position="521"/>
    </location>
</feature>
<gene>
    <name evidence="3" type="ORF">D0Z07_7897</name>
</gene>
<keyword evidence="1" id="KW-0472">Membrane</keyword>
<dbReference type="PANTHER" id="PTHR43668:SF5">
    <property type="entry name" value="AMIDOHYDROLASE 3 DOMAIN-CONTAINING PROTEIN"/>
    <property type="match status" value="1"/>
</dbReference>
<protein>
    <recommendedName>
        <fullName evidence="2">Amidohydrolase-related domain-containing protein</fullName>
    </recommendedName>
</protein>
<evidence type="ECO:0000313" key="3">
    <source>
        <dbReference type="EMBL" id="KAG0645994.1"/>
    </source>
</evidence>
<dbReference type="PANTHER" id="PTHR43668">
    <property type="entry name" value="ALLANTOINASE"/>
    <property type="match status" value="1"/>
</dbReference>
<dbReference type="InterPro" id="IPR006680">
    <property type="entry name" value="Amidohydro-rel"/>
</dbReference>
<dbReference type="GO" id="GO:0005737">
    <property type="term" value="C:cytoplasm"/>
    <property type="evidence" value="ECO:0007669"/>
    <property type="project" value="TreeGrafter"/>
</dbReference>
<keyword evidence="4" id="KW-1185">Reference proteome</keyword>
<accession>A0A9P6VE83</accession>
<dbReference type="Gene3D" id="3.20.20.140">
    <property type="entry name" value="Metal-dependent hydrolases"/>
    <property type="match status" value="2"/>
</dbReference>
<feature type="transmembrane region" description="Helical" evidence="1">
    <location>
        <begin position="28"/>
        <end position="52"/>
    </location>
</feature>
<organism evidence="3 4">
    <name type="scientific">Hyphodiscus hymeniophilus</name>
    <dbReference type="NCBI Taxonomy" id="353542"/>
    <lineage>
        <taxon>Eukaryota</taxon>
        <taxon>Fungi</taxon>
        <taxon>Dikarya</taxon>
        <taxon>Ascomycota</taxon>
        <taxon>Pezizomycotina</taxon>
        <taxon>Leotiomycetes</taxon>
        <taxon>Helotiales</taxon>
        <taxon>Hyphodiscaceae</taxon>
        <taxon>Hyphodiscus</taxon>
    </lineage>
</organism>
<dbReference type="Proteomes" id="UP000785200">
    <property type="component" value="Unassembled WGS sequence"/>
</dbReference>
<evidence type="ECO:0000313" key="4">
    <source>
        <dbReference type="Proteomes" id="UP000785200"/>
    </source>
</evidence>
<proteinExistence type="predicted"/>
<dbReference type="SUPFAM" id="SSF51338">
    <property type="entry name" value="Composite domain of metallo-dependent hydrolases"/>
    <property type="match status" value="1"/>
</dbReference>
<name>A0A9P6VE83_9HELO</name>
<keyword evidence="1" id="KW-1133">Transmembrane helix</keyword>
<dbReference type="Pfam" id="PF01979">
    <property type="entry name" value="Amidohydro_1"/>
    <property type="match status" value="1"/>
</dbReference>
<dbReference type="EMBL" id="VNKQ01000017">
    <property type="protein sequence ID" value="KAG0645994.1"/>
    <property type="molecule type" value="Genomic_DNA"/>
</dbReference>
<keyword evidence="1" id="KW-0812">Transmembrane</keyword>
<dbReference type="OrthoDB" id="10258955at2759"/>
<dbReference type="InterPro" id="IPR050138">
    <property type="entry name" value="DHOase/Allantoinase_Hydrolase"/>
</dbReference>